<evidence type="ECO:0000256" key="1">
    <source>
        <dbReference type="ARBA" id="ARBA00004141"/>
    </source>
</evidence>
<keyword evidence="2 6" id="KW-0812">Transmembrane</keyword>
<dbReference type="InterPro" id="IPR000203">
    <property type="entry name" value="GPS"/>
</dbReference>
<feature type="transmembrane region" description="Helical" evidence="6">
    <location>
        <begin position="115"/>
        <end position="138"/>
    </location>
</feature>
<dbReference type="InterPro" id="IPR057244">
    <property type="entry name" value="GAIN_B"/>
</dbReference>
<reference evidence="9" key="2">
    <citation type="submission" date="2025-08" db="UniProtKB">
        <authorList>
            <consortium name="Ensembl"/>
        </authorList>
    </citation>
    <scope>IDENTIFICATION</scope>
</reference>
<dbReference type="InterPro" id="IPR046338">
    <property type="entry name" value="GAIN_dom_sf"/>
</dbReference>
<evidence type="ECO:0000256" key="6">
    <source>
        <dbReference type="SAM" id="Phobius"/>
    </source>
</evidence>
<feature type="transmembrane region" description="Helical" evidence="6">
    <location>
        <begin position="296"/>
        <end position="320"/>
    </location>
</feature>
<accession>A0A8C7TZM6</accession>
<dbReference type="Pfam" id="PF22261">
    <property type="entry name" value="GPR128_GAIN_subdom_B"/>
    <property type="match status" value="1"/>
</dbReference>
<evidence type="ECO:0000259" key="7">
    <source>
        <dbReference type="PROSITE" id="PS50221"/>
    </source>
</evidence>
<evidence type="ECO:0000256" key="2">
    <source>
        <dbReference type="ARBA" id="ARBA00022692"/>
    </source>
</evidence>
<keyword evidence="5" id="KW-1015">Disulfide bond</keyword>
<organism evidence="9 10">
    <name type="scientific">Oncorhynchus mykiss</name>
    <name type="common">Rainbow trout</name>
    <name type="synonym">Salmo gairdneri</name>
    <dbReference type="NCBI Taxonomy" id="8022"/>
    <lineage>
        <taxon>Eukaryota</taxon>
        <taxon>Metazoa</taxon>
        <taxon>Chordata</taxon>
        <taxon>Craniata</taxon>
        <taxon>Vertebrata</taxon>
        <taxon>Euteleostomi</taxon>
        <taxon>Actinopterygii</taxon>
        <taxon>Neopterygii</taxon>
        <taxon>Teleostei</taxon>
        <taxon>Protacanthopterygii</taxon>
        <taxon>Salmoniformes</taxon>
        <taxon>Salmonidae</taxon>
        <taxon>Salmoninae</taxon>
        <taxon>Oncorhynchus</taxon>
    </lineage>
</organism>
<dbReference type="Pfam" id="PF01825">
    <property type="entry name" value="GPS"/>
    <property type="match status" value="1"/>
</dbReference>
<dbReference type="GO" id="GO:0007166">
    <property type="term" value="P:cell surface receptor signaling pathway"/>
    <property type="evidence" value="ECO:0007669"/>
    <property type="project" value="InterPro"/>
</dbReference>
<dbReference type="Gene3D" id="1.20.1070.10">
    <property type="entry name" value="Rhodopsin 7-helix transmembrane proteins"/>
    <property type="match status" value="1"/>
</dbReference>
<dbReference type="AlphaFoldDB" id="A0A8C7TZM6"/>
<dbReference type="SMART" id="SM00303">
    <property type="entry name" value="GPS"/>
    <property type="match status" value="1"/>
</dbReference>
<protein>
    <recommendedName>
        <fullName evidence="11">G-protein coupled receptors family 2 profile 2 domain-containing protein</fullName>
    </recommendedName>
</protein>
<evidence type="ECO:0000256" key="4">
    <source>
        <dbReference type="ARBA" id="ARBA00023136"/>
    </source>
</evidence>
<dbReference type="PROSITE" id="PS50261">
    <property type="entry name" value="G_PROTEIN_RECEP_F2_4"/>
    <property type="match status" value="1"/>
</dbReference>
<feature type="transmembrane region" description="Helical" evidence="6">
    <location>
        <begin position="341"/>
        <end position="363"/>
    </location>
</feature>
<dbReference type="InterPro" id="IPR053986">
    <property type="entry name" value="GPR128_GAIN_subdom_B"/>
</dbReference>
<feature type="transmembrane region" description="Helical" evidence="6">
    <location>
        <begin position="150"/>
        <end position="170"/>
    </location>
</feature>
<feature type="domain" description="GAIN-B" evidence="7">
    <location>
        <begin position="1"/>
        <end position="109"/>
    </location>
</feature>
<evidence type="ECO:0000313" key="10">
    <source>
        <dbReference type="Proteomes" id="UP000694395"/>
    </source>
</evidence>
<comment type="subcellular location">
    <subcellularLocation>
        <location evidence="1">Membrane</location>
        <topology evidence="1">Multi-pass membrane protein</topology>
    </subcellularLocation>
</comment>
<feature type="transmembrane region" description="Helical" evidence="6">
    <location>
        <begin position="207"/>
        <end position="231"/>
    </location>
</feature>
<reference evidence="9" key="1">
    <citation type="submission" date="2020-07" db="EMBL/GenBank/DDBJ databases">
        <title>A long reads based de novo assembly of the rainbow trout Arlee double haploid line genome.</title>
        <authorList>
            <person name="Gao G."/>
            <person name="Palti Y."/>
        </authorList>
    </citation>
    <scope>NUCLEOTIDE SEQUENCE [LARGE SCALE GENOMIC DNA]</scope>
</reference>
<dbReference type="Ensembl" id="ENSOMYT00000099935.2">
    <property type="protein sequence ID" value="ENSOMYP00000091847.2"/>
    <property type="gene ID" value="ENSOMYG00000042168.2"/>
</dbReference>
<feature type="domain" description="G-protein coupled receptors family 2 profile 2" evidence="8">
    <location>
        <begin position="115"/>
        <end position="396"/>
    </location>
</feature>
<dbReference type="InterPro" id="IPR000832">
    <property type="entry name" value="GPCR_2_secretin-like"/>
</dbReference>
<dbReference type="PROSITE" id="PS50221">
    <property type="entry name" value="GAIN_B"/>
    <property type="match status" value="1"/>
</dbReference>
<dbReference type="GO" id="GO:0004930">
    <property type="term" value="F:G protein-coupled receptor activity"/>
    <property type="evidence" value="ECO:0007669"/>
    <property type="project" value="InterPro"/>
</dbReference>
<dbReference type="PANTHER" id="PTHR47767:SF1">
    <property type="entry name" value="ADHESION G PROTEIN-COUPLED RECEPTOR G7"/>
    <property type="match status" value="1"/>
</dbReference>
<keyword evidence="10" id="KW-1185">Reference proteome</keyword>
<dbReference type="PANTHER" id="PTHR47767">
    <property type="entry name" value="ADHESION G PROTEIN-COUPLED RECEPTOR G7"/>
    <property type="match status" value="1"/>
</dbReference>
<feature type="transmembrane region" description="Helical" evidence="6">
    <location>
        <begin position="369"/>
        <end position="394"/>
    </location>
</feature>
<dbReference type="InterPro" id="IPR017981">
    <property type="entry name" value="GPCR_2-like_7TM"/>
</dbReference>
<evidence type="ECO:0000256" key="3">
    <source>
        <dbReference type="ARBA" id="ARBA00022989"/>
    </source>
</evidence>
<sequence length="452" mass="50996">CPIKMILHSKNTNHSIGFVLYQNDRFFRSKAFRASPGTSRRVISFVSVLTSQAVPNTSLYDFACVSWNYTLKDWSTFGCSKVNHSADGLQCFCNHTTNFAVLMSFRRDFKYADELNWITILGCSMSIIGLSLTITFQMVTRKSRKTNPTVLLVSVCVCLLIFTLLFMLGVSNPHKQLGKPKIQEDNILPPSDTHTERDRGPCTAVAVLLQYFLLGTFTWNTLYATHVFLMIRNSLATSPSHFTAYTVAIGWGRTAWRNIKYLVVSADIRPGLLELKLICWLAALDPKGNFDFKLPMFWGFLIPVAFMLIFNTVVLVCFTVTTAKTNPHLTSTRHTSMKKKFLSSFSLAVVLGLSWILGYLLLITQNQTMYTILNISFCVLTTTQGLQIFILFTARTSIVKKMMSSTLKSISSVGIPLHTRKFSLWRGEHSDNVESYTQQDTDLSFPPCSTDI</sequence>
<evidence type="ECO:0000259" key="8">
    <source>
        <dbReference type="PROSITE" id="PS50261"/>
    </source>
</evidence>
<dbReference type="GeneTree" id="ENSGT00940000159169"/>
<evidence type="ECO:0008006" key="11">
    <source>
        <dbReference type="Google" id="ProtNLM"/>
    </source>
</evidence>
<dbReference type="InterPro" id="IPR053066">
    <property type="entry name" value="ADGR_G7"/>
</dbReference>
<dbReference type="Proteomes" id="UP000694395">
    <property type="component" value="Chromosome 18"/>
</dbReference>
<keyword evidence="4 6" id="KW-0472">Membrane</keyword>
<evidence type="ECO:0000313" key="9">
    <source>
        <dbReference type="Ensembl" id="ENSOMYP00000091847.2"/>
    </source>
</evidence>
<evidence type="ECO:0000256" key="5">
    <source>
        <dbReference type="ARBA" id="ARBA00023157"/>
    </source>
</evidence>
<reference evidence="9" key="3">
    <citation type="submission" date="2025-09" db="UniProtKB">
        <authorList>
            <consortium name="Ensembl"/>
        </authorList>
    </citation>
    <scope>IDENTIFICATION</scope>
</reference>
<dbReference type="Pfam" id="PF00002">
    <property type="entry name" value="7tm_2"/>
    <property type="match status" value="1"/>
</dbReference>
<name>A0A8C7TZM6_ONCMY</name>
<dbReference type="Gene3D" id="2.60.220.50">
    <property type="match status" value="1"/>
</dbReference>
<keyword evidence="3 6" id="KW-1133">Transmembrane helix</keyword>
<dbReference type="GO" id="GO:0016020">
    <property type="term" value="C:membrane"/>
    <property type="evidence" value="ECO:0007669"/>
    <property type="project" value="UniProtKB-SubCell"/>
</dbReference>
<proteinExistence type="predicted"/>